<dbReference type="PANTHER" id="PTHR33401:SF13">
    <property type="entry name" value="EXPRESSED PROTEIN"/>
    <property type="match status" value="1"/>
</dbReference>
<evidence type="ECO:0000313" key="3">
    <source>
        <dbReference type="Proteomes" id="UP001412067"/>
    </source>
</evidence>
<reference evidence="2 3" key="1">
    <citation type="journal article" date="2022" name="Nat. Plants">
        <title>Genomes of leafy and leafless Platanthera orchids illuminate the evolution of mycoheterotrophy.</title>
        <authorList>
            <person name="Li M.H."/>
            <person name="Liu K.W."/>
            <person name="Li Z."/>
            <person name="Lu H.C."/>
            <person name="Ye Q.L."/>
            <person name="Zhang D."/>
            <person name="Wang J.Y."/>
            <person name="Li Y.F."/>
            <person name="Zhong Z.M."/>
            <person name="Liu X."/>
            <person name="Yu X."/>
            <person name="Liu D.K."/>
            <person name="Tu X.D."/>
            <person name="Liu B."/>
            <person name="Hao Y."/>
            <person name="Liao X.Y."/>
            <person name="Jiang Y.T."/>
            <person name="Sun W.H."/>
            <person name="Chen J."/>
            <person name="Chen Y.Q."/>
            <person name="Ai Y."/>
            <person name="Zhai J.W."/>
            <person name="Wu S.S."/>
            <person name="Zhou Z."/>
            <person name="Hsiao Y.Y."/>
            <person name="Wu W.L."/>
            <person name="Chen Y.Y."/>
            <person name="Lin Y.F."/>
            <person name="Hsu J.L."/>
            <person name="Li C.Y."/>
            <person name="Wang Z.W."/>
            <person name="Zhao X."/>
            <person name="Zhong W.Y."/>
            <person name="Ma X.K."/>
            <person name="Ma L."/>
            <person name="Huang J."/>
            <person name="Chen G.Z."/>
            <person name="Huang M.Z."/>
            <person name="Huang L."/>
            <person name="Peng D.H."/>
            <person name="Luo Y.B."/>
            <person name="Zou S.Q."/>
            <person name="Chen S.P."/>
            <person name="Lan S."/>
            <person name="Tsai W.C."/>
            <person name="Van de Peer Y."/>
            <person name="Liu Z.J."/>
        </authorList>
    </citation>
    <scope>NUCLEOTIDE SEQUENCE [LARGE SCALE GENOMIC DNA]</scope>
    <source>
        <strain evidence="2">Lor288</strain>
    </source>
</reference>
<keyword evidence="3" id="KW-1185">Reference proteome</keyword>
<protein>
    <submittedName>
        <fullName evidence="2">Uncharacterized protein</fullName>
    </submittedName>
</protein>
<evidence type="ECO:0000256" key="1">
    <source>
        <dbReference type="SAM" id="MobiDB-lite"/>
    </source>
</evidence>
<proteinExistence type="predicted"/>
<feature type="region of interest" description="Disordered" evidence="1">
    <location>
        <begin position="24"/>
        <end position="44"/>
    </location>
</feature>
<comment type="caution">
    <text evidence="2">The sequence shown here is derived from an EMBL/GenBank/DDBJ whole genome shotgun (WGS) entry which is preliminary data.</text>
</comment>
<dbReference type="PANTHER" id="PTHR33401">
    <property type="entry name" value="LIGHT-HARVESTING COMPLEX-LIKE PROTEIN OHP2, CHLOROPLASTIC"/>
    <property type="match status" value="1"/>
</dbReference>
<organism evidence="2 3">
    <name type="scientific">Platanthera guangdongensis</name>
    <dbReference type="NCBI Taxonomy" id="2320717"/>
    <lineage>
        <taxon>Eukaryota</taxon>
        <taxon>Viridiplantae</taxon>
        <taxon>Streptophyta</taxon>
        <taxon>Embryophyta</taxon>
        <taxon>Tracheophyta</taxon>
        <taxon>Spermatophyta</taxon>
        <taxon>Magnoliopsida</taxon>
        <taxon>Liliopsida</taxon>
        <taxon>Asparagales</taxon>
        <taxon>Orchidaceae</taxon>
        <taxon>Orchidoideae</taxon>
        <taxon>Orchideae</taxon>
        <taxon>Orchidinae</taxon>
        <taxon>Platanthera</taxon>
    </lineage>
</organism>
<evidence type="ECO:0000313" key="2">
    <source>
        <dbReference type="EMBL" id="KAK8964475.1"/>
    </source>
</evidence>
<name>A0ABR2MLT7_9ASPA</name>
<dbReference type="Proteomes" id="UP001412067">
    <property type="component" value="Unassembled WGS sequence"/>
</dbReference>
<accession>A0ABR2MLT7</accession>
<feature type="compositionally biased region" description="Pro residues" evidence="1">
    <location>
        <begin position="24"/>
        <end position="40"/>
    </location>
</feature>
<dbReference type="EMBL" id="JBBWWR010000007">
    <property type="protein sequence ID" value="KAK8964475.1"/>
    <property type="molecule type" value="Genomic_DNA"/>
</dbReference>
<gene>
    <name evidence="2" type="ORF">KSP40_PGU014364</name>
</gene>
<sequence length="134" mass="14928">MRVTTSSFHCPSYCFCKPLPQPPLPPLPPSQPPLPPPPQTPCQAHALETEDSHHTFFRSHSGSPQAEERLCDERVEKDENGLDGGRKDILLKSSLKKTACSASKEIVKECVKWTDDLGKELVEVREFEPMCVSS</sequence>